<sequence length="108" mass="12350">MLIKYRYKFQWVQRKLIPSVDLTNYGKAIHTGLRIGLNQTAGITLCLAPDYYEIESPRPISKTERRAVGSAIAKESPSLCKRAMKFVNYTCGKTGEPRQARQLFRLVK</sequence>
<proteinExistence type="predicted"/>
<name>A0A4V2FGY4_9BURK</name>
<dbReference type="AlphaFoldDB" id="A0A4V2FGY4"/>
<dbReference type="EMBL" id="SGXM01000003">
    <property type="protein sequence ID" value="RZT38389.1"/>
    <property type="molecule type" value="Genomic_DNA"/>
</dbReference>
<reference evidence="1 2" key="1">
    <citation type="journal article" date="2015" name="Stand. Genomic Sci.">
        <title>Genomic Encyclopedia of Bacterial and Archaeal Type Strains, Phase III: the genomes of soil and plant-associated and newly described type strains.</title>
        <authorList>
            <person name="Whitman W.B."/>
            <person name="Woyke T."/>
            <person name="Klenk H.P."/>
            <person name="Zhou Y."/>
            <person name="Lilburn T.G."/>
            <person name="Beck B.J."/>
            <person name="De Vos P."/>
            <person name="Vandamme P."/>
            <person name="Eisen J.A."/>
            <person name="Garrity G."/>
            <person name="Hugenholtz P."/>
            <person name="Kyrpides N.C."/>
        </authorList>
    </citation>
    <scope>NUCLEOTIDE SEQUENCE [LARGE SCALE GENOMIC DNA]</scope>
    <source>
        <strain evidence="1 2">ASC-9842</strain>
    </source>
</reference>
<evidence type="ECO:0000313" key="1">
    <source>
        <dbReference type="EMBL" id="RZT38389.1"/>
    </source>
</evidence>
<gene>
    <name evidence="1" type="ORF">EV147_2855</name>
</gene>
<protein>
    <submittedName>
        <fullName evidence="1">Uncharacterized protein</fullName>
    </submittedName>
</protein>
<comment type="caution">
    <text evidence="1">The sequence shown here is derived from an EMBL/GenBank/DDBJ whole genome shotgun (WGS) entry which is preliminary data.</text>
</comment>
<keyword evidence="2" id="KW-1185">Reference proteome</keyword>
<accession>A0A4V2FGY4</accession>
<organism evidence="1 2">
    <name type="scientific">Cupriavidus agavae</name>
    <dbReference type="NCBI Taxonomy" id="1001822"/>
    <lineage>
        <taxon>Bacteria</taxon>
        <taxon>Pseudomonadati</taxon>
        <taxon>Pseudomonadota</taxon>
        <taxon>Betaproteobacteria</taxon>
        <taxon>Burkholderiales</taxon>
        <taxon>Burkholderiaceae</taxon>
        <taxon>Cupriavidus</taxon>
    </lineage>
</organism>
<dbReference type="Proteomes" id="UP000291078">
    <property type="component" value="Unassembled WGS sequence"/>
</dbReference>
<evidence type="ECO:0000313" key="2">
    <source>
        <dbReference type="Proteomes" id="UP000291078"/>
    </source>
</evidence>